<name>A0ABS5QIS2_9PROT</name>
<dbReference type="Gene3D" id="3.40.50.1820">
    <property type="entry name" value="alpha/beta hydrolase"/>
    <property type="match status" value="1"/>
</dbReference>
<proteinExistence type="predicted"/>
<keyword evidence="1 3" id="KW-0378">Hydrolase</keyword>
<reference evidence="3 4" key="1">
    <citation type="submission" date="2021-05" db="EMBL/GenBank/DDBJ databases">
        <title>Roseococcus sp. XZZS9, whole genome shotgun sequencing project.</title>
        <authorList>
            <person name="Zhao G."/>
            <person name="Shen L."/>
        </authorList>
    </citation>
    <scope>NUCLEOTIDE SEQUENCE [LARGE SCALE GENOMIC DNA]</scope>
    <source>
        <strain evidence="3 4">XZZS9</strain>
    </source>
</reference>
<dbReference type="PANTHER" id="PTHR43329">
    <property type="entry name" value="EPOXIDE HYDROLASE"/>
    <property type="match status" value="1"/>
</dbReference>
<feature type="domain" description="AB hydrolase-1" evidence="2">
    <location>
        <begin position="38"/>
        <end position="363"/>
    </location>
</feature>
<dbReference type="EMBL" id="JAHCDA010000005">
    <property type="protein sequence ID" value="MBS7813580.1"/>
    <property type="molecule type" value="Genomic_DNA"/>
</dbReference>
<evidence type="ECO:0000259" key="2">
    <source>
        <dbReference type="Pfam" id="PF00561"/>
    </source>
</evidence>
<evidence type="ECO:0000256" key="1">
    <source>
        <dbReference type="ARBA" id="ARBA00022801"/>
    </source>
</evidence>
<dbReference type="InterPro" id="IPR000073">
    <property type="entry name" value="AB_hydrolase_1"/>
</dbReference>
<accession>A0ABS5QIS2</accession>
<dbReference type="InterPro" id="IPR000639">
    <property type="entry name" value="Epox_hydrolase-like"/>
</dbReference>
<dbReference type="Pfam" id="PF00561">
    <property type="entry name" value="Abhydrolase_1"/>
    <property type="match status" value="1"/>
</dbReference>
<dbReference type="RefSeq" id="WP_213672274.1">
    <property type="nucleotide sequence ID" value="NZ_JAHCDA010000005.1"/>
</dbReference>
<dbReference type="Proteomes" id="UP000766336">
    <property type="component" value="Unassembled WGS sequence"/>
</dbReference>
<comment type="caution">
    <text evidence="3">The sequence shown here is derived from an EMBL/GenBank/DDBJ whole genome shotgun (WGS) entry which is preliminary data.</text>
</comment>
<dbReference type="InterPro" id="IPR029058">
    <property type="entry name" value="AB_hydrolase_fold"/>
</dbReference>
<dbReference type="PRINTS" id="PR00412">
    <property type="entry name" value="EPOXHYDRLASE"/>
</dbReference>
<dbReference type="GO" id="GO:0016787">
    <property type="term" value="F:hydrolase activity"/>
    <property type="evidence" value="ECO:0007669"/>
    <property type="project" value="UniProtKB-KW"/>
</dbReference>
<evidence type="ECO:0000313" key="3">
    <source>
        <dbReference type="EMBL" id="MBS7813580.1"/>
    </source>
</evidence>
<protein>
    <submittedName>
        <fullName evidence="3">Alpha/beta fold hydrolase</fullName>
    </submittedName>
</protein>
<keyword evidence="4" id="KW-1185">Reference proteome</keyword>
<dbReference type="SUPFAM" id="SSF53474">
    <property type="entry name" value="alpha/beta-Hydrolases"/>
    <property type="match status" value="1"/>
</dbReference>
<sequence>MQDPIDATHLPQGVRARMLRNVNGLDMHVLEAGEAGRPLLLLLHGFPELAYSWRRVMRPLAEAGYHVVAPDQRGYGRTTGWTAAFDGEIQSFGPLNYVRDATALVAALGYDEAACVIGHDFGSPVAGNCALSRPDVFRSVVLMSAPYGGPRPWPKGEQARPEAVAGLASGGMNEALARLDPPRKHYQWYYSTRDANENMWHAKQGLANFIRAYYHHKSADWAANKPYRLAGWEASELAKMPTYYIMPQDLGMAETVAAEMPDAAAIAANNWLPEAALAVYAEEYGRTGFQGGLQAYRCTTSGLVAAEMRLFAGKRIEVPSCYIAGASDWGVYQKPGDFEAMQNTACADLRGVHLVPGAGHWVQQEQPEVTVDLLLDFLRGTAAKQKSERSD</sequence>
<dbReference type="PRINTS" id="PR00111">
    <property type="entry name" value="ABHYDROLASE"/>
</dbReference>
<evidence type="ECO:0000313" key="4">
    <source>
        <dbReference type="Proteomes" id="UP000766336"/>
    </source>
</evidence>
<organism evidence="3 4">
    <name type="scientific">Roseococcus pinisoli</name>
    <dbReference type="NCBI Taxonomy" id="2835040"/>
    <lineage>
        <taxon>Bacteria</taxon>
        <taxon>Pseudomonadati</taxon>
        <taxon>Pseudomonadota</taxon>
        <taxon>Alphaproteobacteria</taxon>
        <taxon>Acetobacterales</taxon>
        <taxon>Roseomonadaceae</taxon>
        <taxon>Roseococcus</taxon>
    </lineage>
</organism>
<gene>
    <name evidence="3" type="ORF">KHU32_21750</name>
</gene>